<dbReference type="GO" id="GO:0004134">
    <property type="term" value="F:4-alpha-glucanotransferase activity"/>
    <property type="evidence" value="ECO:0007669"/>
    <property type="project" value="UniProtKB-EC"/>
</dbReference>
<evidence type="ECO:0000256" key="9">
    <source>
        <dbReference type="ARBA" id="ARBA00031501"/>
    </source>
</evidence>
<keyword evidence="5 10" id="KW-0328">Glycosyltransferase</keyword>
<name>A0A0L6U2T6_9FIRM</name>
<dbReference type="AlphaFoldDB" id="A0A0L6U2T6"/>
<dbReference type="NCBIfam" id="NF011080">
    <property type="entry name" value="PRK14508.1-3"/>
    <property type="match status" value="1"/>
</dbReference>
<keyword evidence="6 10" id="KW-0808">Transferase</keyword>
<evidence type="ECO:0000256" key="2">
    <source>
        <dbReference type="ARBA" id="ARBA00005684"/>
    </source>
</evidence>
<evidence type="ECO:0000313" key="11">
    <source>
        <dbReference type="EMBL" id="KNZ42105.1"/>
    </source>
</evidence>
<reference evidence="12" key="1">
    <citation type="submission" date="2015-07" db="EMBL/GenBank/DDBJ databases">
        <title>Draft genome sequence of Acetobacterium bakii DSM 8293, a potential psychrophilic chemical producer through syngas fermentation.</title>
        <authorList>
            <person name="Song Y."/>
            <person name="Hwang S."/>
            <person name="Cho B.-K."/>
        </authorList>
    </citation>
    <scope>NUCLEOTIDE SEQUENCE [LARGE SCALE GENOMIC DNA]</scope>
    <source>
        <strain evidence="12">DSM 8239</strain>
    </source>
</reference>
<dbReference type="SUPFAM" id="SSF51445">
    <property type="entry name" value="(Trans)glycosidases"/>
    <property type="match status" value="1"/>
</dbReference>
<accession>A0A0L6U2T6</accession>
<evidence type="ECO:0000256" key="10">
    <source>
        <dbReference type="RuleBase" id="RU361207"/>
    </source>
</evidence>
<dbReference type="Gene3D" id="3.20.20.80">
    <property type="entry name" value="Glycosidases"/>
    <property type="match status" value="1"/>
</dbReference>
<dbReference type="NCBIfam" id="TIGR00217">
    <property type="entry name" value="malQ"/>
    <property type="match status" value="1"/>
</dbReference>
<dbReference type="OrthoDB" id="9811841at2"/>
<evidence type="ECO:0000256" key="8">
    <source>
        <dbReference type="ARBA" id="ARBA00031423"/>
    </source>
</evidence>
<keyword evidence="7 10" id="KW-0119">Carbohydrate metabolism</keyword>
<dbReference type="PATRIC" id="fig|52689.4.peg.731"/>
<evidence type="ECO:0000256" key="7">
    <source>
        <dbReference type="ARBA" id="ARBA00023277"/>
    </source>
</evidence>
<dbReference type="RefSeq" id="WP_083439467.1">
    <property type="nucleotide sequence ID" value="NZ_LGYO01000019.1"/>
</dbReference>
<evidence type="ECO:0000256" key="3">
    <source>
        <dbReference type="ARBA" id="ARBA00012560"/>
    </source>
</evidence>
<evidence type="ECO:0000256" key="6">
    <source>
        <dbReference type="ARBA" id="ARBA00022679"/>
    </source>
</evidence>
<dbReference type="InterPro" id="IPR017853">
    <property type="entry name" value="GH"/>
</dbReference>
<evidence type="ECO:0000256" key="1">
    <source>
        <dbReference type="ARBA" id="ARBA00000439"/>
    </source>
</evidence>
<dbReference type="Pfam" id="PF02446">
    <property type="entry name" value="Glyco_hydro_77"/>
    <property type="match status" value="1"/>
</dbReference>
<organism evidence="11 12">
    <name type="scientific">Acetobacterium bakii</name>
    <dbReference type="NCBI Taxonomy" id="52689"/>
    <lineage>
        <taxon>Bacteria</taxon>
        <taxon>Bacillati</taxon>
        <taxon>Bacillota</taxon>
        <taxon>Clostridia</taxon>
        <taxon>Eubacteriales</taxon>
        <taxon>Eubacteriaceae</taxon>
        <taxon>Acetobacterium</taxon>
    </lineage>
</organism>
<dbReference type="PANTHER" id="PTHR32438">
    <property type="entry name" value="4-ALPHA-GLUCANOTRANSFERASE DPE1, CHLOROPLASTIC/AMYLOPLASTIC"/>
    <property type="match status" value="1"/>
</dbReference>
<dbReference type="Proteomes" id="UP000036873">
    <property type="component" value="Unassembled WGS sequence"/>
</dbReference>
<comment type="catalytic activity">
    <reaction evidence="1 10">
        <text>Transfers a segment of a (1-&gt;4)-alpha-D-glucan to a new position in an acceptor, which may be glucose or a (1-&gt;4)-alpha-D-glucan.</text>
        <dbReference type="EC" id="2.4.1.25"/>
    </reaction>
</comment>
<comment type="caution">
    <text evidence="11">The sequence shown here is derived from an EMBL/GenBank/DDBJ whole genome shotgun (WGS) entry which is preliminary data.</text>
</comment>
<dbReference type="PANTHER" id="PTHR32438:SF5">
    <property type="entry name" value="4-ALPHA-GLUCANOTRANSFERASE DPE1, CHLOROPLASTIC_AMYLOPLASTIC"/>
    <property type="match status" value="1"/>
</dbReference>
<evidence type="ECO:0000256" key="5">
    <source>
        <dbReference type="ARBA" id="ARBA00022676"/>
    </source>
</evidence>
<protein>
    <recommendedName>
        <fullName evidence="4 10">4-alpha-glucanotransferase</fullName>
        <ecNumber evidence="3 10">2.4.1.25</ecNumber>
    </recommendedName>
    <alternativeName>
        <fullName evidence="8 10">Amylomaltase</fullName>
    </alternativeName>
    <alternativeName>
        <fullName evidence="9 10">Disproportionating enzyme</fullName>
    </alternativeName>
</protein>
<evidence type="ECO:0000256" key="4">
    <source>
        <dbReference type="ARBA" id="ARBA00020295"/>
    </source>
</evidence>
<dbReference type="STRING" id="52689.AKG39_08015"/>
<keyword evidence="12" id="KW-1185">Reference proteome</keyword>
<evidence type="ECO:0000313" key="12">
    <source>
        <dbReference type="Proteomes" id="UP000036873"/>
    </source>
</evidence>
<dbReference type="GO" id="GO:0005975">
    <property type="term" value="P:carbohydrate metabolic process"/>
    <property type="evidence" value="ECO:0007669"/>
    <property type="project" value="InterPro"/>
</dbReference>
<dbReference type="EMBL" id="LGYO01000019">
    <property type="protein sequence ID" value="KNZ42105.1"/>
    <property type="molecule type" value="Genomic_DNA"/>
</dbReference>
<dbReference type="InterPro" id="IPR003385">
    <property type="entry name" value="Glyco_hydro_77"/>
</dbReference>
<proteinExistence type="inferred from homology"/>
<comment type="similarity">
    <text evidence="2 10">Belongs to the disproportionating enzyme family.</text>
</comment>
<gene>
    <name evidence="11" type="ORF">AKG39_08015</name>
</gene>
<dbReference type="EC" id="2.4.1.25" evidence="3 10"/>
<sequence length="511" mass="58522">MPLTERASGVLMHISSLPGDYGIGTLGREAKDFVDLLALMDCAYWQILPLGPTDNCHSPYKSTSAFAGNTEFIDLEILSEWGLLTKDELVSNRSPNPLYWVNFQELLKNQEPVFKLAFQRLTPELKKSIREFEEANRSWLPDFALYTTLTQDFSEMNWTKWKNKELVHRKPAALSQAIKKHSEEIDYHNFLQYAFYRQWSDLKTYANTKGIKIIGDIPIYVALESADVWSHSELFQLDADGTPLFVAGVPPDYFSPDGQLWGNPLYHWATMKADGYSWWMDRIKAALKAFDLVRIDHFRGFSAYWSVPASETTAKKGQWVPGPGMDFFNRVFEKHPKPGIIAEDLGVQDEALAQLLSDTGLPGMRLMEFAFIDKNNNIHLPHNYTPNMVTYTGTHDNNTLLGTLFNYTPEQRNYALKYCGYLDTWPDQWQVGGPQSPSCRSFIRSLWQSAANLVIIPIQDVCGYGDDTRMNQPGTARGNWSFRMTKEGLSSVDILWMKDLNRLYHRTSKIK</sequence>